<evidence type="ECO:0000313" key="3">
    <source>
        <dbReference type="Proteomes" id="UP000240493"/>
    </source>
</evidence>
<evidence type="ECO:0000256" key="1">
    <source>
        <dbReference type="SAM" id="SignalP"/>
    </source>
</evidence>
<reference evidence="2 3" key="1">
    <citation type="submission" date="2016-07" db="EMBL/GenBank/DDBJ databases">
        <title>Multiple horizontal gene transfer events from other fungi enriched the ability of initially mycotrophic Trichoderma (Ascomycota) to feed on dead plant biomass.</title>
        <authorList>
            <consortium name="DOE Joint Genome Institute"/>
            <person name="Aerts A."/>
            <person name="Atanasova L."/>
            <person name="Chenthamara K."/>
            <person name="Zhang J."/>
            <person name="Grujic M."/>
            <person name="Henrissat B."/>
            <person name="Kuo A."/>
            <person name="Salamov A."/>
            <person name="Lipzen A."/>
            <person name="Labutti K."/>
            <person name="Barry K."/>
            <person name="Miao Y."/>
            <person name="Rahimi M.J."/>
            <person name="Shen Q."/>
            <person name="Grigoriev I.V."/>
            <person name="Kubicek C.P."/>
            <person name="Druzhinina I.S."/>
        </authorList>
    </citation>
    <scope>NUCLEOTIDE SEQUENCE [LARGE SCALE GENOMIC DNA]</scope>
    <source>
        <strain evidence="2 3">CBS 433.97</strain>
    </source>
</reference>
<evidence type="ECO:0000313" key="2">
    <source>
        <dbReference type="EMBL" id="PTB41281.1"/>
    </source>
</evidence>
<keyword evidence="1" id="KW-0732">Signal</keyword>
<proteinExistence type="predicted"/>
<dbReference type="Proteomes" id="UP000240493">
    <property type="component" value="Unassembled WGS sequence"/>
</dbReference>
<name>A0A2T3Z8Z4_TRIA4</name>
<accession>A0A2T3Z8Z4</accession>
<dbReference type="AlphaFoldDB" id="A0A2T3Z8Z4"/>
<feature type="signal peptide" evidence="1">
    <location>
        <begin position="1"/>
        <end position="36"/>
    </location>
</feature>
<feature type="chain" id="PRO_5015548504" description="Secreted protein" evidence="1">
    <location>
        <begin position="37"/>
        <end position="73"/>
    </location>
</feature>
<gene>
    <name evidence="2" type="ORF">M441DRAFT_396221</name>
</gene>
<evidence type="ECO:0008006" key="4">
    <source>
        <dbReference type="Google" id="ProtNLM"/>
    </source>
</evidence>
<dbReference type="EMBL" id="KZ679261">
    <property type="protein sequence ID" value="PTB41281.1"/>
    <property type="molecule type" value="Genomic_DNA"/>
</dbReference>
<protein>
    <recommendedName>
        <fullName evidence="4">Secreted protein</fullName>
    </recommendedName>
</protein>
<sequence length="73" mass="8120">MPRCDDGWLDRWGRACHWCCCYLLFRLFSSSPNAAAGQVPIIIWGITAGCSAREAILVPNRSSQICPYPYPSA</sequence>
<organism evidence="2 3">
    <name type="scientific">Trichoderma asperellum (strain ATCC 204424 / CBS 433.97 / NBRC 101777)</name>
    <dbReference type="NCBI Taxonomy" id="1042311"/>
    <lineage>
        <taxon>Eukaryota</taxon>
        <taxon>Fungi</taxon>
        <taxon>Dikarya</taxon>
        <taxon>Ascomycota</taxon>
        <taxon>Pezizomycotina</taxon>
        <taxon>Sordariomycetes</taxon>
        <taxon>Hypocreomycetidae</taxon>
        <taxon>Hypocreales</taxon>
        <taxon>Hypocreaceae</taxon>
        <taxon>Trichoderma</taxon>
    </lineage>
</organism>
<keyword evidence="3" id="KW-1185">Reference proteome</keyword>